<feature type="signal peptide" evidence="1">
    <location>
        <begin position="1"/>
        <end position="19"/>
    </location>
</feature>
<name>A0ABX6QHW2_9HYPH</name>
<dbReference type="EMBL" id="CP058350">
    <property type="protein sequence ID" value="QLF68158.1"/>
    <property type="molecule type" value="Genomic_DNA"/>
</dbReference>
<evidence type="ECO:0008006" key="4">
    <source>
        <dbReference type="Google" id="ProtNLM"/>
    </source>
</evidence>
<keyword evidence="3" id="KW-1185">Reference proteome</keyword>
<keyword evidence="1" id="KW-0732">Signal</keyword>
<accession>A0ABX6QHW2</accession>
<sequence>MKAHKVVLLASVCSASVTALGLSLWHGTNGAAAVQGIDPIQSSSIPSNIIERRNVSPPAVFSVSNFDRRTVCLVERGAALTSRSRDVHAPPDCEAVMAGLTGIRTWIDNEDGTVTLVDGQGAVVLSLTRGRSFTYEAVDATAGDIALLMVP</sequence>
<dbReference type="Proteomes" id="UP000308530">
    <property type="component" value="Chromosome"/>
</dbReference>
<evidence type="ECO:0000313" key="3">
    <source>
        <dbReference type="Proteomes" id="UP000308530"/>
    </source>
</evidence>
<dbReference type="RefSeq" id="WP_138287974.1">
    <property type="nucleotide sequence ID" value="NZ_CP058350.1"/>
</dbReference>
<proteinExistence type="predicted"/>
<dbReference type="Gene3D" id="2.40.128.10">
    <property type="match status" value="1"/>
</dbReference>
<organism evidence="2 3">
    <name type="scientific">Peteryoungia desertarenae</name>
    <dbReference type="NCBI Taxonomy" id="1813451"/>
    <lineage>
        <taxon>Bacteria</taxon>
        <taxon>Pseudomonadati</taxon>
        <taxon>Pseudomonadota</taxon>
        <taxon>Alphaproteobacteria</taxon>
        <taxon>Hyphomicrobiales</taxon>
        <taxon>Rhizobiaceae</taxon>
        <taxon>Peteryoungia</taxon>
    </lineage>
</organism>
<evidence type="ECO:0000313" key="2">
    <source>
        <dbReference type="EMBL" id="QLF68158.1"/>
    </source>
</evidence>
<evidence type="ECO:0000256" key="1">
    <source>
        <dbReference type="SAM" id="SignalP"/>
    </source>
</evidence>
<gene>
    <name evidence="2" type="ORF">FE840_000490</name>
</gene>
<reference evidence="2 3" key="1">
    <citation type="submission" date="2020-06" db="EMBL/GenBank/DDBJ databases">
        <title>Genome sequence of Rhizobium sp strain ADMK78.</title>
        <authorList>
            <person name="Rahi P."/>
        </authorList>
    </citation>
    <scope>NUCLEOTIDE SEQUENCE [LARGE SCALE GENOMIC DNA]</scope>
    <source>
        <strain evidence="2 3">ADMK78</strain>
    </source>
</reference>
<feature type="chain" id="PRO_5047506292" description="Alkaline proteinase inhibitor/ Outer membrane lipoprotein Omp19 domain-containing protein" evidence="1">
    <location>
        <begin position="20"/>
        <end position="151"/>
    </location>
</feature>
<protein>
    <recommendedName>
        <fullName evidence="4">Alkaline proteinase inhibitor/ Outer membrane lipoprotein Omp19 domain-containing protein</fullName>
    </recommendedName>
</protein>